<feature type="transmembrane region" description="Helical" evidence="7">
    <location>
        <begin position="57"/>
        <end position="82"/>
    </location>
</feature>
<evidence type="ECO:0000256" key="7">
    <source>
        <dbReference type="HAMAP-Rule" id="MF_00143"/>
    </source>
</evidence>
<feature type="transmembrane region" description="Helical" evidence="7">
    <location>
        <begin position="113"/>
        <end position="132"/>
    </location>
</feature>
<gene>
    <name evidence="8" type="ORF">AS194_07995</name>
</gene>
<sequence>MLKKFELYLEKTIFNSRWILAPFYLGLVLGIILLFIKFVQKLWYMFADILIASEASVIVDILVLVDISLVASLLLIIIFSGYEIFVSKIDTGTHDDRPSWMGKVDFSGLKLKVIGAIVAISAIDLLKSFMDISSGMSELDADKLMWKVVIHMTFVVSGLLFAIMDKVVGDTKKH</sequence>
<evidence type="ECO:0000256" key="4">
    <source>
        <dbReference type="ARBA" id="ARBA00022692"/>
    </source>
</evidence>
<evidence type="ECO:0000313" key="8">
    <source>
        <dbReference type="EMBL" id="KRU22537.1"/>
    </source>
</evidence>
<feature type="transmembrane region" description="Helical" evidence="7">
    <location>
        <begin position="144"/>
        <end position="164"/>
    </location>
</feature>
<dbReference type="NCBIfam" id="TIGR00645">
    <property type="entry name" value="HI0507"/>
    <property type="match status" value="1"/>
</dbReference>
<keyword evidence="9" id="KW-1185">Reference proteome</keyword>
<evidence type="ECO:0000256" key="1">
    <source>
        <dbReference type="ARBA" id="ARBA00004651"/>
    </source>
</evidence>
<dbReference type="Proteomes" id="UP000051202">
    <property type="component" value="Unassembled WGS sequence"/>
</dbReference>
<dbReference type="HAMAP" id="MF_00143">
    <property type="entry name" value="UPF0114"/>
    <property type="match status" value="1"/>
</dbReference>
<comment type="similarity">
    <text evidence="2 7">Belongs to the UPF0114 family.</text>
</comment>
<dbReference type="PANTHER" id="PTHR38596">
    <property type="entry name" value="UPF0114 PROTEIN YQHA"/>
    <property type="match status" value="1"/>
</dbReference>
<evidence type="ECO:0000256" key="5">
    <source>
        <dbReference type="ARBA" id="ARBA00022989"/>
    </source>
</evidence>
<dbReference type="AlphaFoldDB" id="A0A0T6DRF0"/>
<protein>
    <recommendedName>
        <fullName evidence="7">UPF0114 protein AS194_07995</fullName>
    </recommendedName>
</protein>
<evidence type="ECO:0000313" key="9">
    <source>
        <dbReference type="Proteomes" id="UP000051202"/>
    </source>
</evidence>
<dbReference type="InterPro" id="IPR020761">
    <property type="entry name" value="UPF0114_bac"/>
</dbReference>
<dbReference type="STRING" id="554343.AS194_07995"/>
<dbReference type="Pfam" id="PF03350">
    <property type="entry name" value="UPF0114"/>
    <property type="match status" value="1"/>
</dbReference>
<comment type="caution">
    <text evidence="8">The sequence shown here is derived from an EMBL/GenBank/DDBJ whole genome shotgun (WGS) entry which is preliminary data.</text>
</comment>
<proteinExistence type="inferred from homology"/>
<evidence type="ECO:0000256" key="6">
    <source>
        <dbReference type="ARBA" id="ARBA00023136"/>
    </source>
</evidence>
<evidence type="ECO:0000256" key="3">
    <source>
        <dbReference type="ARBA" id="ARBA00022475"/>
    </source>
</evidence>
<name>A0A0T6DRF0_9GAMM</name>
<dbReference type="GO" id="GO:0005886">
    <property type="term" value="C:plasma membrane"/>
    <property type="evidence" value="ECO:0007669"/>
    <property type="project" value="UniProtKB-SubCell"/>
</dbReference>
<keyword evidence="3 7" id="KW-1003">Cell membrane</keyword>
<reference evidence="8 9" key="1">
    <citation type="submission" date="2015-11" db="EMBL/GenBank/DDBJ databases">
        <title>Permanent draft genome of Psychrobacter piscatorii LQ58.</title>
        <authorList>
            <person name="Zhou M."/>
            <person name="Dong B."/>
            <person name="Liu Q."/>
        </authorList>
    </citation>
    <scope>NUCLEOTIDE SEQUENCE [LARGE SCALE GENOMIC DNA]</scope>
    <source>
        <strain evidence="8 9">LQ58</strain>
    </source>
</reference>
<dbReference type="RefSeq" id="WP_058024698.1">
    <property type="nucleotide sequence ID" value="NZ_LNDJ01000064.1"/>
</dbReference>
<organism evidence="8 9">
    <name type="scientific">Psychrobacter piscatorii</name>
    <dbReference type="NCBI Taxonomy" id="554343"/>
    <lineage>
        <taxon>Bacteria</taxon>
        <taxon>Pseudomonadati</taxon>
        <taxon>Pseudomonadota</taxon>
        <taxon>Gammaproteobacteria</taxon>
        <taxon>Moraxellales</taxon>
        <taxon>Moraxellaceae</taxon>
        <taxon>Psychrobacter</taxon>
    </lineage>
</organism>
<comment type="subcellular location">
    <subcellularLocation>
        <location evidence="1 7">Cell membrane</location>
        <topology evidence="1 7">Multi-pass membrane protein</topology>
    </subcellularLocation>
</comment>
<feature type="transmembrane region" description="Helical" evidence="7">
    <location>
        <begin position="18"/>
        <end position="36"/>
    </location>
</feature>
<evidence type="ECO:0000256" key="2">
    <source>
        <dbReference type="ARBA" id="ARBA00005774"/>
    </source>
</evidence>
<keyword evidence="6 7" id="KW-0472">Membrane</keyword>
<keyword evidence="5 7" id="KW-1133">Transmembrane helix</keyword>
<accession>A0A0T6DRF0</accession>
<dbReference type="EMBL" id="LNDJ01000064">
    <property type="protein sequence ID" value="KRU22537.1"/>
    <property type="molecule type" value="Genomic_DNA"/>
</dbReference>
<dbReference type="PANTHER" id="PTHR38596:SF1">
    <property type="entry name" value="UPF0114 PROTEIN YQHA"/>
    <property type="match status" value="1"/>
</dbReference>
<keyword evidence="4 7" id="KW-0812">Transmembrane</keyword>
<dbReference type="InterPro" id="IPR005134">
    <property type="entry name" value="UPF0114"/>
</dbReference>